<dbReference type="AlphaFoldDB" id="A0A9N8VJM3"/>
<dbReference type="EMBL" id="CAJVQA010000136">
    <property type="protein sequence ID" value="CAG8457849.1"/>
    <property type="molecule type" value="Genomic_DNA"/>
</dbReference>
<dbReference type="Proteomes" id="UP000789759">
    <property type="component" value="Unassembled WGS sequence"/>
</dbReference>
<evidence type="ECO:0000313" key="2">
    <source>
        <dbReference type="Proteomes" id="UP000789759"/>
    </source>
</evidence>
<keyword evidence="2" id="KW-1185">Reference proteome</keyword>
<dbReference type="Pfam" id="PF13516">
    <property type="entry name" value="LRR_6"/>
    <property type="match status" value="2"/>
</dbReference>
<dbReference type="SUPFAM" id="SSF52047">
    <property type="entry name" value="RNI-like"/>
    <property type="match status" value="1"/>
</dbReference>
<dbReference type="PANTHER" id="PTHR24114">
    <property type="entry name" value="LEUCINE RICH REPEAT FAMILY PROTEIN"/>
    <property type="match status" value="1"/>
</dbReference>
<organism evidence="1 2">
    <name type="scientific">Cetraspora pellucida</name>
    <dbReference type="NCBI Taxonomy" id="1433469"/>
    <lineage>
        <taxon>Eukaryota</taxon>
        <taxon>Fungi</taxon>
        <taxon>Fungi incertae sedis</taxon>
        <taxon>Mucoromycota</taxon>
        <taxon>Glomeromycotina</taxon>
        <taxon>Glomeromycetes</taxon>
        <taxon>Diversisporales</taxon>
        <taxon>Gigasporaceae</taxon>
        <taxon>Cetraspora</taxon>
    </lineage>
</organism>
<reference evidence="1" key="1">
    <citation type="submission" date="2021-06" db="EMBL/GenBank/DDBJ databases">
        <authorList>
            <person name="Kallberg Y."/>
            <person name="Tangrot J."/>
            <person name="Rosling A."/>
        </authorList>
    </citation>
    <scope>NUCLEOTIDE SEQUENCE</scope>
    <source>
        <strain evidence="1">FL966</strain>
    </source>
</reference>
<dbReference type="InterPro" id="IPR032675">
    <property type="entry name" value="LRR_dom_sf"/>
</dbReference>
<evidence type="ECO:0000313" key="1">
    <source>
        <dbReference type="EMBL" id="CAG8457849.1"/>
    </source>
</evidence>
<proteinExistence type="predicted"/>
<name>A0A9N8VJM3_9GLOM</name>
<comment type="caution">
    <text evidence="1">The sequence shown here is derived from an EMBL/GenBank/DDBJ whole genome shotgun (WGS) entry which is preliminary data.</text>
</comment>
<protein>
    <submittedName>
        <fullName evidence="1">15574_t:CDS:1</fullName>
    </submittedName>
</protein>
<dbReference type="InterPro" id="IPR052394">
    <property type="entry name" value="LRR-containing"/>
</dbReference>
<dbReference type="SMART" id="SM00368">
    <property type="entry name" value="LRR_RI"/>
    <property type="match status" value="4"/>
</dbReference>
<dbReference type="InterPro" id="IPR001611">
    <property type="entry name" value="Leu-rich_rpt"/>
</dbReference>
<dbReference type="PANTHER" id="PTHR24114:SF2">
    <property type="entry name" value="F-BOX DOMAIN-CONTAINING PROTEIN-RELATED"/>
    <property type="match status" value="1"/>
</dbReference>
<accession>A0A9N8VJM3</accession>
<dbReference type="Gene3D" id="3.80.10.10">
    <property type="entry name" value="Ribonuclease Inhibitor"/>
    <property type="match status" value="2"/>
</dbReference>
<dbReference type="OrthoDB" id="333024at2759"/>
<sequence>MRILKSENKLYATCYYNTQFQNFSSGNQDIDNLIKSTHSNQPRFRLSWIPLIEFIDIKRIGTVVLKVLKDSSTIDSAFLKELQNIVKSQPILLYAVLFNVMESTLMQKCWRSDPLKRPSINEIDHEIYSKINSKYWTINENFIQAENKWQELLNSGKFIVRYMHPHSKTHSQILNPTIDFMHSDLIQSSNSSTSSSIVSLHSIGDYYSFNIIGTNDLSTSISLSVSKKHTTEFLLANKSMKFTYKSYQTIGQEVPNSQTNNLSVSDALKQVTTLGDLSIDDMLNYEAGKALAKALNMNSTLKYLDLSSKNLLNGSGKALAETLCNNITLTSLNLEKNHLTDEAGKALAKALHINTTLTYSNNLGESAGKALVEALCKNSTLTHLNLYNNNLGKSAGKALAELLCINTTLTDLNLSVNNNLGELAGKALAEALCKKYYVS</sequence>
<gene>
    <name evidence="1" type="ORF">CPELLU_LOCUS477</name>
</gene>